<dbReference type="InParanoid" id="A0A0C2W346"/>
<organism evidence="4 5">
    <name type="scientific">Amanita muscaria (strain Koide BX008)</name>
    <dbReference type="NCBI Taxonomy" id="946122"/>
    <lineage>
        <taxon>Eukaryota</taxon>
        <taxon>Fungi</taxon>
        <taxon>Dikarya</taxon>
        <taxon>Basidiomycota</taxon>
        <taxon>Agaricomycotina</taxon>
        <taxon>Agaricomycetes</taxon>
        <taxon>Agaricomycetidae</taxon>
        <taxon>Agaricales</taxon>
        <taxon>Pluteineae</taxon>
        <taxon>Amanitaceae</taxon>
        <taxon>Amanita</taxon>
    </lineage>
</organism>
<dbReference type="EMBL" id="KN818507">
    <property type="protein sequence ID" value="KIL55507.1"/>
    <property type="molecule type" value="Genomic_DNA"/>
</dbReference>
<protein>
    <recommendedName>
        <fullName evidence="3">AMP-binding enzyme C-terminal domain-containing protein</fullName>
    </recommendedName>
</protein>
<name>A0A0C2W346_AMAMK</name>
<dbReference type="Pfam" id="PF13193">
    <property type="entry name" value="AMP-binding_C"/>
    <property type="match status" value="1"/>
</dbReference>
<feature type="domain" description="AMP-binding enzyme C-terminal" evidence="3">
    <location>
        <begin position="14"/>
        <end position="107"/>
    </location>
</feature>
<dbReference type="PANTHER" id="PTHR24096">
    <property type="entry name" value="LONG-CHAIN-FATTY-ACID--COA LIGASE"/>
    <property type="match status" value="1"/>
</dbReference>
<dbReference type="OrthoDB" id="6509636at2759"/>
<sequence>ELIKVKASQVAPAELEGHLLEHPDVADVGVIGVPDDYSGELPFAYVVLQPQLAELVTKDAKLAAQIKERLFKVPYDSLHVSSAKSKEKWLAGGIGFIDVVPKSQSGKILRRFLREKAAESLRTRAKL</sequence>
<keyword evidence="5" id="KW-1185">Reference proteome</keyword>
<dbReference type="PANTHER" id="PTHR24096:SF149">
    <property type="entry name" value="AMP-BINDING DOMAIN-CONTAINING PROTEIN-RELATED"/>
    <property type="match status" value="1"/>
</dbReference>
<feature type="non-terminal residue" evidence="4">
    <location>
        <position position="1"/>
    </location>
</feature>
<evidence type="ECO:0000259" key="3">
    <source>
        <dbReference type="Pfam" id="PF13193"/>
    </source>
</evidence>
<evidence type="ECO:0000256" key="2">
    <source>
        <dbReference type="ARBA" id="ARBA00022598"/>
    </source>
</evidence>
<evidence type="ECO:0000313" key="5">
    <source>
        <dbReference type="Proteomes" id="UP000054549"/>
    </source>
</evidence>
<proteinExistence type="inferred from homology"/>
<dbReference type="InterPro" id="IPR045851">
    <property type="entry name" value="AMP-bd_C_sf"/>
</dbReference>
<gene>
    <name evidence="4" type="ORF">M378DRAFT_134182</name>
</gene>
<accession>A0A0C2W346</accession>
<dbReference type="SUPFAM" id="SSF56801">
    <property type="entry name" value="Acetyl-CoA synthetase-like"/>
    <property type="match status" value="1"/>
</dbReference>
<reference evidence="4 5" key="1">
    <citation type="submission" date="2014-04" db="EMBL/GenBank/DDBJ databases">
        <title>Evolutionary Origins and Diversification of the Mycorrhizal Mutualists.</title>
        <authorList>
            <consortium name="DOE Joint Genome Institute"/>
            <consortium name="Mycorrhizal Genomics Consortium"/>
            <person name="Kohler A."/>
            <person name="Kuo A."/>
            <person name="Nagy L.G."/>
            <person name="Floudas D."/>
            <person name="Copeland A."/>
            <person name="Barry K.W."/>
            <person name="Cichocki N."/>
            <person name="Veneault-Fourrey C."/>
            <person name="LaButti K."/>
            <person name="Lindquist E.A."/>
            <person name="Lipzen A."/>
            <person name="Lundell T."/>
            <person name="Morin E."/>
            <person name="Murat C."/>
            <person name="Riley R."/>
            <person name="Ohm R."/>
            <person name="Sun H."/>
            <person name="Tunlid A."/>
            <person name="Henrissat B."/>
            <person name="Grigoriev I.V."/>
            <person name="Hibbett D.S."/>
            <person name="Martin F."/>
        </authorList>
    </citation>
    <scope>NUCLEOTIDE SEQUENCE [LARGE SCALE GENOMIC DNA]</scope>
    <source>
        <strain evidence="4 5">Koide BX008</strain>
    </source>
</reference>
<dbReference type="HOGENOM" id="CLU_000022_17_6_1"/>
<comment type="similarity">
    <text evidence="1">Belongs to the ATP-dependent AMP-binding enzyme family.</text>
</comment>
<evidence type="ECO:0000313" key="4">
    <source>
        <dbReference type="EMBL" id="KIL55507.1"/>
    </source>
</evidence>
<dbReference type="STRING" id="946122.A0A0C2W346"/>
<evidence type="ECO:0000256" key="1">
    <source>
        <dbReference type="ARBA" id="ARBA00006432"/>
    </source>
</evidence>
<dbReference type="Gene3D" id="3.30.300.30">
    <property type="match status" value="1"/>
</dbReference>
<dbReference type="Proteomes" id="UP000054549">
    <property type="component" value="Unassembled WGS sequence"/>
</dbReference>
<dbReference type="AlphaFoldDB" id="A0A0C2W346"/>
<dbReference type="InterPro" id="IPR025110">
    <property type="entry name" value="AMP-bd_C"/>
</dbReference>
<keyword evidence="2" id="KW-0436">Ligase</keyword>
<dbReference type="GO" id="GO:0016405">
    <property type="term" value="F:CoA-ligase activity"/>
    <property type="evidence" value="ECO:0007669"/>
    <property type="project" value="TreeGrafter"/>
</dbReference>